<protein>
    <submittedName>
        <fullName evidence="4">SAF domain protein</fullName>
    </submittedName>
</protein>
<feature type="domain" description="SAF" evidence="3">
    <location>
        <begin position="50"/>
        <end position="110"/>
    </location>
</feature>
<dbReference type="OrthoDB" id="4808509at2"/>
<feature type="chain" id="PRO_5039087858" evidence="2">
    <location>
        <begin position="41"/>
        <end position="378"/>
    </location>
</feature>
<dbReference type="AlphaFoldDB" id="D1A6L6"/>
<accession>D1A6L6</accession>
<keyword evidence="2" id="KW-0732">Signal</keyword>
<sequence length="378" mass="37322">MKHANTASQRTTRAVVMRLKRHRRLVAAVLAALSVAFGLAAVHPPAPAGVRVLTAARDLPGGTELREQDIRPVMMPSAAVPDGALRDRVVGRVLAGPMRRGEIVTDTRLVGDGLLKGYGPGTVAAPIRVADTAALRLLRPGDRIDVFATAFSGGSGIADLNVDDLNPPAPGTGDLSSRPPVGSASSPDASGSPSSESKSSGSDASDSDPPTANPSGSPSPGSPSRTAPSFAPSDGSGPALSGPPSTPGSPVPVPLASGQDGSAMRAHPAGGGADGSKPAGALHPAGSPARQVSPVAARRSPGGNRPAGRSDAGGSHPIPVGFPPARLVAAALPVLAVLRDDARTGEEGGLVVVAATREQAAVLAGASGARLSVTIVTS</sequence>
<dbReference type="CDD" id="cd11614">
    <property type="entry name" value="SAF_CpaB_FlgA_like"/>
    <property type="match status" value="1"/>
</dbReference>
<dbReference type="SMART" id="SM00858">
    <property type="entry name" value="SAF"/>
    <property type="match status" value="1"/>
</dbReference>
<evidence type="ECO:0000259" key="3">
    <source>
        <dbReference type="SMART" id="SM00858"/>
    </source>
</evidence>
<evidence type="ECO:0000313" key="4">
    <source>
        <dbReference type="EMBL" id="ACY96491.1"/>
    </source>
</evidence>
<keyword evidence="5" id="KW-1185">Reference proteome</keyword>
<feature type="signal peptide" evidence="2">
    <location>
        <begin position="1"/>
        <end position="40"/>
    </location>
</feature>
<dbReference type="EMBL" id="CP001738">
    <property type="protein sequence ID" value="ACY96491.1"/>
    <property type="molecule type" value="Genomic_DNA"/>
</dbReference>
<dbReference type="Pfam" id="PF08666">
    <property type="entry name" value="SAF"/>
    <property type="match status" value="1"/>
</dbReference>
<dbReference type="RefSeq" id="WP_012851275.1">
    <property type="nucleotide sequence ID" value="NC_013510.1"/>
</dbReference>
<feature type="compositionally biased region" description="Low complexity" evidence="1">
    <location>
        <begin position="179"/>
        <end position="243"/>
    </location>
</feature>
<dbReference type="InterPro" id="IPR013974">
    <property type="entry name" value="SAF"/>
</dbReference>
<dbReference type="STRING" id="471852.Tcur_0903"/>
<feature type="compositionally biased region" description="Pro residues" evidence="1">
    <location>
        <begin position="244"/>
        <end position="253"/>
    </location>
</feature>
<dbReference type="eggNOG" id="COG3745">
    <property type="taxonomic scope" value="Bacteria"/>
</dbReference>
<dbReference type="HOGENOM" id="CLU_731446_0_0_11"/>
<organism evidence="4 5">
    <name type="scientific">Thermomonospora curvata (strain ATCC 19995 / DSM 43183 / JCM 3096 / KCTC 9072 / NBRC 15933 / NCIMB 10081 / Henssen B9)</name>
    <dbReference type="NCBI Taxonomy" id="471852"/>
    <lineage>
        <taxon>Bacteria</taxon>
        <taxon>Bacillati</taxon>
        <taxon>Actinomycetota</taxon>
        <taxon>Actinomycetes</taxon>
        <taxon>Streptosporangiales</taxon>
        <taxon>Thermomonosporaceae</taxon>
        <taxon>Thermomonospora</taxon>
    </lineage>
</organism>
<dbReference type="KEGG" id="tcu:Tcur_0903"/>
<evidence type="ECO:0000256" key="1">
    <source>
        <dbReference type="SAM" id="MobiDB-lite"/>
    </source>
</evidence>
<evidence type="ECO:0000313" key="5">
    <source>
        <dbReference type="Proteomes" id="UP000001918"/>
    </source>
</evidence>
<reference evidence="4 5" key="1">
    <citation type="journal article" date="2011" name="Stand. Genomic Sci.">
        <title>Complete genome sequence of Thermomonospora curvata type strain (B9).</title>
        <authorList>
            <person name="Chertkov O."/>
            <person name="Sikorski J."/>
            <person name="Nolan M."/>
            <person name="Lapidus A."/>
            <person name="Lucas S."/>
            <person name="Del Rio T.G."/>
            <person name="Tice H."/>
            <person name="Cheng J.F."/>
            <person name="Goodwin L."/>
            <person name="Pitluck S."/>
            <person name="Liolios K."/>
            <person name="Ivanova N."/>
            <person name="Mavromatis K."/>
            <person name="Mikhailova N."/>
            <person name="Ovchinnikova G."/>
            <person name="Pati A."/>
            <person name="Chen A."/>
            <person name="Palaniappan K."/>
            <person name="Djao O.D."/>
            <person name="Land M."/>
            <person name="Hauser L."/>
            <person name="Chang Y.J."/>
            <person name="Jeffries C.D."/>
            <person name="Brettin T."/>
            <person name="Han C."/>
            <person name="Detter J.C."/>
            <person name="Rohde M."/>
            <person name="Goker M."/>
            <person name="Woyke T."/>
            <person name="Bristow J."/>
            <person name="Eisen J.A."/>
            <person name="Markowitz V."/>
            <person name="Hugenholtz P."/>
            <person name="Klenk H.P."/>
            <person name="Kyrpides N.C."/>
        </authorList>
    </citation>
    <scope>NUCLEOTIDE SEQUENCE [LARGE SCALE GENOMIC DNA]</scope>
    <source>
        <strain evidence="5">ATCC 19995 / DSM 43183 / JCM 3096 / KCTC 9072 / NBRC 15933 / NCIMB 10081 / Henssen B9</strain>
    </source>
</reference>
<evidence type="ECO:0000256" key="2">
    <source>
        <dbReference type="SAM" id="SignalP"/>
    </source>
</evidence>
<dbReference type="Proteomes" id="UP000001918">
    <property type="component" value="Chromosome"/>
</dbReference>
<feature type="region of interest" description="Disordered" evidence="1">
    <location>
        <begin position="157"/>
        <end position="318"/>
    </location>
</feature>
<proteinExistence type="predicted"/>
<gene>
    <name evidence="4" type="ordered locus">Tcur_0903</name>
</gene>
<name>D1A6L6_THECD</name>